<name>A0AAW1YIE2_RUBAR</name>
<organism evidence="2 3">
    <name type="scientific">Rubus argutus</name>
    <name type="common">Southern blackberry</name>
    <dbReference type="NCBI Taxonomy" id="59490"/>
    <lineage>
        <taxon>Eukaryota</taxon>
        <taxon>Viridiplantae</taxon>
        <taxon>Streptophyta</taxon>
        <taxon>Embryophyta</taxon>
        <taxon>Tracheophyta</taxon>
        <taxon>Spermatophyta</taxon>
        <taxon>Magnoliopsida</taxon>
        <taxon>eudicotyledons</taxon>
        <taxon>Gunneridae</taxon>
        <taxon>Pentapetalae</taxon>
        <taxon>rosids</taxon>
        <taxon>fabids</taxon>
        <taxon>Rosales</taxon>
        <taxon>Rosaceae</taxon>
        <taxon>Rosoideae</taxon>
        <taxon>Rosoideae incertae sedis</taxon>
        <taxon>Rubus</taxon>
    </lineage>
</organism>
<comment type="caution">
    <text evidence="2">The sequence shown here is derived from an EMBL/GenBank/DDBJ whole genome shotgun (WGS) entry which is preliminary data.</text>
</comment>
<dbReference type="EMBL" id="JBEDUW010000001">
    <property type="protein sequence ID" value="KAK9948330.1"/>
    <property type="molecule type" value="Genomic_DNA"/>
</dbReference>
<gene>
    <name evidence="2" type="ORF">M0R45_003911</name>
</gene>
<feature type="compositionally biased region" description="Gly residues" evidence="1">
    <location>
        <begin position="96"/>
        <end position="111"/>
    </location>
</feature>
<feature type="region of interest" description="Disordered" evidence="1">
    <location>
        <begin position="92"/>
        <end position="111"/>
    </location>
</feature>
<keyword evidence="3" id="KW-1185">Reference proteome</keyword>
<reference evidence="2 3" key="1">
    <citation type="journal article" date="2023" name="G3 (Bethesda)">
        <title>A chromosome-length genome assembly and annotation of blackberry (Rubus argutus, cv. 'Hillquist').</title>
        <authorList>
            <person name="Bruna T."/>
            <person name="Aryal R."/>
            <person name="Dudchenko O."/>
            <person name="Sargent D.J."/>
            <person name="Mead D."/>
            <person name="Buti M."/>
            <person name="Cavallini A."/>
            <person name="Hytonen T."/>
            <person name="Andres J."/>
            <person name="Pham M."/>
            <person name="Weisz D."/>
            <person name="Mascagni F."/>
            <person name="Usai G."/>
            <person name="Natali L."/>
            <person name="Bassil N."/>
            <person name="Fernandez G.E."/>
            <person name="Lomsadze A."/>
            <person name="Armour M."/>
            <person name="Olukolu B."/>
            <person name="Poorten T."/>
            <person name="Britton C."/>
            <person name="Davik J."/>
            <person name="Ashrafi H."/>
            <person name="Aiden E.L."/>
            <person name="Borodovsky M."/>
            <person name="Worthington M."/>
        </authorList>
    </citation>
    <scope>NUCLEOTIDE SEQUENCE [LARGE SCALE GENOMIC DNA]</scope>
    <source>
        <strain evidence="2">PI 553951</strain>
    </source>
</reference>
<proteinExistence type="predicted"/>
<evidence type="ECO:0000313" key="3">
    <source>
        <dbReference type="Proteomes" id="UP001457282"/>
    </source>
</evidence>
<sequence>MSSQHFSCLNTFPPSNSICGSNPSGTCASWYNLTELPFLTGKVGVRRSLAFSISRYAALVHWISVEGRELQLDVNRAIRLRKLAGWSVNWKPPGNGFSGGNFRGGDGGGAD</sequence>
<protein>
    <submittedName>
        <fullName evidence="2">Uncharacterized protein</fullName>
    </submittedName>
</protein>
<evidence type="ECO:0000256" key="1">
    <source>
        <dbReference type="SAM" id="MobiDB-lite"/>
    </source>
</evidence>
<dbReference type="Proteomes" id="UP001457282">
    <property type="component" value="Unassembled WGS sequence"/>
</dbReference>
<dbReference type="AlphaFoldDB" id="A0AAW1YIE2"/>
<accession>A0AAW1YIE2</accession>
<evidence type="ECO:0000313" key="2">
    <source>
        <dbReference type="EMBL" id="KAK9948330.1"/>
    </source>
</evidence>